<dbReference type="PROSITE" id="PS50977">
    <property type="entry name" value="HTH_TETR_2"/>
    <property type="match status" value="1"/>
</dbReference>
<dbReference type="InterPro" id="IPR025722">
    <property type="entry name" value="TetR"/>
</dbReference>
<dbReference type="InterPro" id="IPR009057">
    <property type="entry name" value="Homeodomain-like_sf"/>
</dbReference>
<dbReference type="Pfam" id="PF13972">
    <property type="entry name" value="TetR"/>
    <property type="match status" value="1"/>
</dbReference>
<keyword evidence="1 2" id="KW-0238">DNA-binding</keyword>
<protein>
    <submittedName>
        <fullName evidence="4">TetR family transcriptional regulator</fullName>
    </submittedName>
</protein>
<evidence type="ECO:0000313" key="4">
    <source>
        <dbReference type="EMBL" id="PHN03864.1"/>
    </source>
</evidence>
<dbReference type="Pfam" id="PF00440">
    <property type="entry name" value="TetR_N"/>
    <property type="match status" value="1"/>
</dbReference>
<gene>
    <name evidence="4" type="ORF">CRP01_25030</name>
</gene>
<dbReference type="InterPro" id="IPR001647">
    <property type="entry name" value="HTH_TetR"/>
</dbReference>
<dbReference type="SUPFAM" id="SSF46689">
    <property type="entry name" value="Homeodomain-like"/>
    <property type="match status" value="1"/>
</dbReference>
<accession>A0A2D0N5U0</accession>
<dbReference type="Proteomes" id="UP000223913">
    <property type="component" value="Unassembled WGS sequence"/>
</dbReference>
<dbReference type="Gene3D" id="1.10.357.10">
    <property type="entry name" value="Tetracycline Repressor, domain 2"/>
    <property type="match status" value="1"/>
</dbReference>
<name>A0A2D0N5U0_FLAN2</name>
<comment type="caution">
    <text evidence="4">The sequence shown here is derived from an EMBL/GenBank/DDBJ whole genome shotgun (WGS) entry which is preliminary data.</text>
</comment>
<keyword evidence="5" id="KW-1185">Reference proteome</keyword>
<proteinExistence type="predicted"/>
<dbReference type="OrthoDB" id="9785164at2"/>
<evidence type="ECO:0000313" key="5">
    <source>
        <dbReference type="Proteomes" id="UP000223913"/>
    </source>
</evidence>
<organism evidence="4 5">
    <name type="scientific">Flavilitoribacter nigricans (strain ATCC 23147 / DSM 23189 / NBRC 102662 / NCIMB 1420 / SS-2)</name>
    <name type="common">Lewinella nigricans</name>
    <dbReference type="NCBI Taxonomy" id="1122177"/>
    <lineage>
        <taxon>Bacteria</taxon>
        <taxon>Pseudomonadati</taxon>
        <taxon>Bacteroidota</taxon>
        <taxon>Saprospiria</taxon>
        <taxon>Saprospirales</taxon>
        <taxon>Lewinellaceae</taxon>
        <taxon>Flavilitoribacter</taxon>
    </lineage>
</organism>
<sequence>MNAATRLFNENGMANVRLQQIANDVGISAGNLAYHFRNKEAIIDAIKEELYEEAAGILSTYRIFPNLMDFDNQLNKYFAFLQKYPFYFMDLLEIERNYPDIHSKHQVHISKMISQIRKRFDYNRQRGLIIEEPRPGIYDSTANSIWILITFWVPQNLLRRKNAAPMIIHFKEMVWNQLYPFFTEKGIAEFEQLILPVLQQHSSDN</sequence>
<feature type="domain" description="HTH tetR-type" evidence="3">
    <location>
        <begin position="1"/>
        <end position="54"/>
    </location>
</feature>
<dbReference type="GO" id="GO:0003677">
    <property type="term" value="F:DNA binding"/>
    <property type="evidence" value="ECO:0007669"/>
    <property type="project" value="UniProtKB-UniRule"/>
</dbReference>
<evidence type="ECO:0000256" key="2">
    <source>
        <dbReference type="PROSITE-ProRule" id="PRU00335"/>
    </source>
</evidence>
<reference evidence="4 5" key="1">
    <citation type="submission" date="2017-10" db="EMBL/GenBank/DDBJ databases">
        <title>The draft genome sequence of Lewinella nigricans NBRC 102662.</title>
        <authorList>
            <person name="Wang K."/>
        </authorList>
    </citation>
    <scope>NUCLEOTIDE SEQUENCE [LARGE SCALE GENOMIC DNA]</scope>
    <source>
        <strain evidence="4 5">NBRC 102662</strain>
    </source>
</reference>
<dbReference type="EMBL" id="PDUD01000029">
    <property type="protein sequence ID" value="PHN03864.1"/>
    <property type="molecule type" value="Genomic_DNA"/>
</dbReference>
<dbReference type="AlphaFoldDB" id="A0A2D0N5U0"/>
<evidence type="ECO:0000256" key="1">
    <source>
        <dbReference type="ARBA" id="ARBA00023125"/>
    </source>
</evidence>
<evidence type="ECO:0000259" key="3">
    <source>
        <dbReference type="PROSITE" id="PS50977"/>
    </source>
</evidence>
<feature type="DNA-binding region" description="H-T-H motif" evidence="2">
    <location>
        <begin position="17"/>
        <end position="36"/>
    </location>
</feature>